<gene>
    <name evidence="4" type="ORF">THS5294_03083</name>
</gene>
<dbReference type="SUPFAM" id="SSF48452">
    <property type="entry name" value="TPR-like"/>
    <property type="match status" value="3"/>
</dbReference>
<feature type="repeat" description="TPR" evidence="1">
    <location>
        <begin position="468"/>
        <end position="501"/>
    </location>
</feature>
<protein>
    <submittedName>
        <fullName evidence="4">Lipoprotein NlpI</fullName>
    </submittedName>
</protein>
<keyword evidence="4" id="KW-0449">Lipoprotein</keyword>
<dbReference type="RefSeq" id="WP_072936597.1">
    <property type="nucleotide sequence ID" value="NZ_CYRX01000033.1"/>
</dbReference>
<evidence type="ECO:0000256" key="1">
    <source>
        <dbReference type="PROSITE-ProRule" id="PRU00339"/>
    </source>
</evidence>
<accession>A0A0P1F2E2</accession>
<evidence type="ECO:0000313" key="5">
    <source>
        <dbReference type="Proteomes" id="UP000051298"/>
    </source>
</evidence>
<dbReference type="InterPro" id="IPR011990">
    <property type="entry name" value="TPR-like_helical_dom_sf"/>
</dbReference>
<dbReference type="EMBL" id="CYRX01000033">
    <property type="protein sequence ID" value="CUH61771.1"/>
    <property type="molecule type" value="Genomic_DNA"/>
</dbReference>
<dbReference type="Proteomes" id="UP000051298">
    <property type="component" value="Unassembled WGS sequence"/>
</dbReference>
<dbReference type="PROSITE" id="PS50005">
    <property type="entry name" value="TPR"/>
    <property type="match status" value="2"/>
</dbReference>
<dbReference type="InterPro" id="IPR019734">
    <property type="entry name" value="TPR_rpt"/>
</dbReference>
<proteinExistence type="predicted"/>
<keyword evidence="3" id="KW-0732">Signal</keyword>
<feature type="region of interest" description="Disordered" evidence="2">
    <location>
        <begin position="562"/>
        <end position="582"/>
    </location>
</feature>
<feature type="signal peptide" evidence="3">
    <location>
        <begin position="1"/>
        <end position="18"/>
    </location>
</feature>
<evidence type="ECO:0000313" key="4">
    <source>
        <dbReference type="EMBL" id="CUH61771.1"/>
    </source>
</evidence>
<dbReference type="eggNOG" id="COG0457">
    <property type="taxonomic scope" value="Bacteria"/>
</dbReference>
<name>A0A0P1F2E2_9RHOB</name>
<dbReference type="PANTHER" id="PTHR12558:SF13">
    <property type="entry name" value="CELL DIVISION CYCLE PROTEIN 27 HOMOLOG"/>
    <property type="match status" value="1"/>
</dbReference>
<dbReference type="Pfam" id="PF13432">
    <property type="entry name" value="TPR_16"/>
    <property type="match status" value="2"/>
</dbReference>
<feature type="repeat" description="TPR" evidence="1">
    <location>
        <begin position="399"/>
        <end position="432"/>
    </location>
</feature>
<evidence type="ECO:0000256" key="3">
    <source>
        <dbReference type="SAM" id="SignalP"/>
    </source>
</evidence>
<dbReference type="STRING" id="266809.PM03_00820"/>
<dbReference type="Gene3D" id="1.25.40.10">
    <property type="entry name" value="Tetratricopeptide repeat domain"/>
    <property type="match status" value="3"/>
</dbReference>
<reference evidence="4 5" key="1">
    <citation type="submission" date="2015-09" db="EMBL/GenBank/DDBJ databases">
        <authorList>
            <consortium name="Swine Surveillance"/>
        </authorList>
    </citation>
    <scope>NUCLEOTIDE SEQUENCE [LARGE SCALE GENOMIC DNA]</scope>
    <source>
        <strain evidence="4 5">CECT 5294</strain>
    </source>
</reference>
<organism evidence="4 5">
    <name type="scientific">Thalassobacter stenotrophicus</name>
    <dbReference type="NCBI Taxonomy" id="266809"/>
    <lineage>
        <taxon>Bacteria</taxon>
        <taxon>Pseudomonadati</taxon>
        <taxon>Pseudomonadota</taxon>
        <taxon>Alphaproteobacteria</taxon>
        <taxon>Rhodobacterales</taxon>
        <taxon>Roseobacteraceae</taxon>
        <taxon>Thalassobacter</taxon>
    </lineage>
</organism>
<dbReference type="PANTHER" id="PTHR12558">
    <property type="entry name" value="CELL DIVISION CYCLE 16,23,27"/>
    <property type="match status" value="1"/>
</dbReference>
<keyword evidence="1" id="KW-0802">TPR repeat</keyword>
<sequence>MRLHILKSALLASTFAFATPAPSFAQDGIAGPYLAARLAGFASDYAAAAEYYGQLLQRDPGQVEILDAAMISFAMLGDFERAGDAAARVISLEPDMQIAQMVRLVRDVSQGNTAAAKDALMQGVVGGPLLDGLLLGWVELAEGNMSEAVTAFEALSENRAFRSFAYIHKALALAMVGDFESAEAILSGETYGELSLNITAFEAYAQILVQLDRPDDAAAFLAQTLQRGSSPELEALLTQIENGDAVSYDIIRTPLEGMSEAFATLAAVVNGEASHTYTLLHSRAALVLNPTNVDAILLTADLLEEQEQYALAGAVLDAVPIDHPSFYLAEISRAGLLYSDDRGDTAAEVLKSLARTHGDIQQVHTALGDTLRRLERHREAADAYEAAVALVQEPTPRDWFLYYVRGIAYERTDRWPLAEADFRKALELNPEQPHVLNYLGYSMIEKQGDLVEALDMIEKAVAARPDDGYITDSLGWVFYRLGRFDEAVAPMERAVALEPLDPVINDHLGDVFWAVGRKREAEFQWRRALSNVDPDDTDSEADPDRMRRKLEIGLDRVLKEEGAPSLAEKAAAAEATRKAAQD</sequence>
<feature type="chain" id="PRO_5006062198" evidence="3">
    <location>
        <begin position="19"/>
        <end position="582"/>
    </location>
</feature>
<evidence type="ECO:0000256" key="2">
    <source>
        <dbReference type="SAM" id="MobiDB-lite"/>
    </source>
</evidence>
<dbReference type="AlphaFoldDB" id="A0A0P1F2E2"/>
<dbReference type="SMART" id="SM00028">
    <property type="entry name" value="TPR"/>
    <property type="match status" value="4"/>
</dbReference>